<protein>
    <submittedName>
        <fullName evidence="1">Uncharacterized protein</fullName>
    </submittedName>
</protein>
<evidence type="ECO:0000313" key="1">
    <source>
        <dbReference type="EMBL" id="KAJ7306858.1"/>
    </source>
</evidence>
<accession>A0AAD6Z421</accession>
<comment type="caution">
    <text evidence="1">The sequence shown here is derived from an EMBL/GenBank/DDBJ whole genome shotgun (WGS) entry which is preliminary data.</text>
</comment>
<name>A0AAD6Z421_9AGAR</name>
<dbReference type="AlphaFoldDB" id="A0AAD6Z421"/>
<proteinExistence type="predicted"/>
<sequence length="75" mass="8249">HKIICAITSTGTCNGLFISIHDDFQAISWAEFLPRSDHIVMDTHPYLVLSSIAPIVTREVPTNVSGCWPCLAHNS</sequence>
<dbReference type="Proteomes" id="UP001218218">
    <property type="component" value="Unassembled WGS sequence"/>
</dbReference>
<dbReference type="EMBL" id="JARIHO010000091">
    <property type="protein sequence ID" value="KAJ7306858.1"/>
    <property type="molecule type" value="Genomic_DNA"/>
</dbReference>
<reference evidence="1" key="1">
    <citation type="submission" date="2023-03" db="EMBL/GenBank/DDBJ databases">
        <title>Massive genome expansion in bonnet fungi (Mycena s.s.) driven by repeated elements and novel gene families across ecological guilds.</title>
        <authorList>
            <consortium name="Lawrence Berkeley National Laboratory"/>
            <person name="Harder C.B."/>
            <person name="Miyauchi S."/>
            <person name="Viragh M."/>
            <person name="Kuo A."/>
            <person name="Thoen E."/>
            <person name="Andreopoulos B."/>
            <person name="Lu D."/>
            <person name="Skrede I."/>
            <person name="Drula E."/>
            <person name="Henrissat B."/>
            <person name="Morin E."/>
            <person name="Kohler A."/>
            <person name="Barry K."/>
            <person name="LaButti K."/>
            <person name="Morin E."/>
            <person name="Salamov A."/>
            <person name="Lipzen A."/>
            <person name="Mereny Z."/>
            <person name="Hegedus B."/>
            <person name="Baldrian P."/>
            <person name="Stursova M."/>
            <person name="Weitz H."/>
            <person name="Taylor A."/>
            <person name="Grigoriev I.V."/>
            <person name="Nagy L.G."/>
            <person name="Martin F."/>
            <person name="Kauserud H."/>
        </authorList>
    </citation>
    <scope>NUCLEOTIDE SEQUENCE</scope>
    <source>
        <strain evidence="1">CBHHK002</strain>
    </source>
</reference>
<evidence type="ECO:0000313" key="2">
    <source>
        <dbReference type="Proteomes" id="UP001218218"/>
    </source>
</evidence>
<gene>
    <name evidence="1" type="ORF">DFH08DRAFT_720551</name>
</gene>
<organism evidence="1 2">
    <name type="scientific">Mycena albidolilacea</name>
    <dbReference type="NCBI Taxonomy" id="1033008"/>
    <lineage>
        <taxon>Eukaryota</taxon>
        <taxon>Fungi</taxon>
        <taxon>Dikarya</taxon>
        <taxon>Basidiomycota</taxon>
        <taxon>Agaricomycotina</taxon>
        <taxon>Agaricomycetes</taxon>
        <taxon>Agaricomycetidae</taxon>
        <taxon>Agaricales</taxon>
        <taxon>Marasmiineae</taxon>
        <taxon>Mycenaceae</taxon>
        <taxon>Mycena</taxon>
    </lineage>
</organism>
<feature type="non-terminal residue" evidence="1">
    <location>
        <position position="1"/>
    </location>
</feature>
<keyword evidence="2" id="KW-1185">Reference proteome</keyword>